<evidence type="ECO:0000256" key="1">
    <source>
        <dbReference type="SAM" id="Phobius"/>
    </source>
</evidence>
<dbReference type="Proteomes" id="UP000886998">
    <property type="component" value="Unassembled WGS sequence"/>
</dbReference>
<feature type="transmembrane region" description="Helical" evidence="1">
    <location>
        <begin position="42"/>
        <end position="61"/>
    </location>
</feature>
<dbReference type="OrthoDB" id="10314438at2759"/>
<keyword evidence="1" id="KW-0812">Transmembrane</keyword>
<keyword evidence="3" id="KW-1185">Reference proteome</keyword>
<organism evidence="2 3">
    <name type="scientific">Trichonephila inaurata madagascariensis</name>
    <dbReference type="NCBI Taxonomy" id="2747483"/>
    <lineage>
        <taxon>Eukaryota</taxon>
        <taxon>Metazoa</taxon>
        <taxon>Ecdysozoa</taxon>
        <taxon>Arthropoda</taxon>
        <taxon>Chelicerata</taxon>
        <taxon>Arachnida</taxon>
        <taxon>Araneae</taxon>
        <taxon>Araneomorphae</taxon>
        <taxon>Entelegynae</taxon>
        <taxon>Araneoidea</taxon>
        <taxon>Nephilidae</taxon>
        <taxon>Trichonephila</taxon>
        <taxon>Trichonephila inaurata</taxon>
    </lineage>
</organism>
<evidence type="ECO:0000313" key="3">
    <source>
        <dbReference type="Proteomes" id="UP000886998"/>
    </source>
</evidence>
<feature type="transmembrane region" description="Helical" evidence="1">
    <location>
        <begin position="116"/>
        <end position="133"/>
    </location>
</feature>
<feature type="transmembrane region" description="Helical" evidence="1">
    <location>
        <begin position="200"/>
        <end position="227"/>
    </location>
</feature>
<comment type="caution">
    <text evidence="2">The sequence shown here is derived from an EMBL/GenBank/DDBJ whole genome shotgun (WGS) entry which is preliminary data.</text>
</comment>
<dbReference type="EMBL" id="BMAV01001138">
    <property type="protein sequence ID" value="GFY39003.1"/>
    <property type="molecule type" value="Genomic_DNA"/>
</dbReference>
<accession>A0A8X7BPW8</accession>
<keyword evidence="1" id="KW-1133">Transmembrane helix</keyword>
<keyword evidence="1" id="KW-0472">Membrane</keyword>
<feature type="transmembrane region" description="Helical" evidence="1">
    <location>
        <begin position="248"/>
        <end position="269"/>
    </location>
</feature>
<evidence type="ECO:0000313" key="2">
    <source>
        <dbReference type="EMBL" id="GFY39003.1"/>
    </source>
</evidence>
<name>A0A8X7BPW8_9ARAC</name>
<sequence>MFPKNILNATDEENHSVILHLSSKDKQGGSNGSDEDRKLEGYRLFVISISFTLVFVWSWFVHSKHYQRVELWFAIHNWLTISFITEKLCVLTRFNILSNGVVKIGEYGSVQHSRRYFLTLNAYLVVVLALYSYNVVFKNLFRSPVKGLKWYLHWAGLFIISSLPTFYFMCIHGWVETDYSEQGYFTHTWQFAHYPGAADIAILLPFCYILPALLALFLMGLVIFELLRREEFNIFGKHKKPTLSIEDRMFIAVSLYASFSFVITITPFIQTTFDNCIDPSTFVRNTAEMAEIFSFCNLYLNPCFVLVLYGYYWFTHQHRFVDPKIERALADNKVTNSCCEATMNGLFRCSSEESGNKSPHVQEVTCASEKLK</sequence>
<feature type="transmembrane region" description="Helical" evidence="1">
    <location>
        <begin position="289"/>
        <end position="314"/>
    </location>
</feature>
<feature type="transmembrane region" description="Helical" evidence="1">
    <location>
        <begin position="154"/>
        <end position="175"/>
    </location>
</feature>
<gene>
    <name evidence="2" type="primary">NCL1_20786</name>
    <name evidence="2" type="ORF">TNIN_495091</name>
</gene>
<dbReference type="AlphaFoldDB" id="A0A8X7BPW8"/>
<reference evidence="2" key="1">
    <citation type="submission" date="2020-08" db="EMBL/GenBank/DDBJ databases">
        <title>Multicomponent nature underlies the extraordinary mechanical properties of spider dragline silk.</title>
        <authorList>
            <person name="Kono N."/>
            <person name="Nakamura H."/>
            <person name="Mori M."/>
            <person name="Yoshida Y."/>
            <person name="Ohtoshi R."/>
            <person name="Malay A.D."/>
            <person name="Moran D.A.P."/>
            <person name="Tomita M."/>
            <person name="Numata K."/>
            <person name="Arakawa K."/>
        </authorList>
    </citation>
    <scope>NUCLEOTIDE SEQUENCE</scope>
</reference>
<proteinExistence type="predicted"/>
<protein>
    <submittedName>
        <fullName evidence="2">Uncharacterized protein</fullName>
    </submittedName>
</protein>